<comment type="caution">
    <text evidence="3">The sequence shown here is derived from an EMBL/GenBank/DDBJ whole genome shotgun (WGS) entry which is preliminary data.</text>
</comment>
<evidence type="ECO:0000313" key="4">
    <source>
        <dbReference type="Proteomes" id="UP000310200"/>
    </source>
</evidence>
<name>A0A4S2KZH2_9HYME</name>
<dbReference type="Proteomes" id="UP000310200">
    <property type="component" value="Unassembled WGS sequence"/>
</dbReference>
<feature type="coiled-coil region" evidence="1">
    <location>
        <begin position="86"/>
        <end position="153"/>
    </location>
</feature>
<sequence>MHSVSASLPSSTDVSDGPGLVKRDQDIQDCRAADVGTDGPCGETEGLRILDEFRKLYESRIEKIDRESGGDPDRVFLKLQVMSDWIKDLGEQNAMLVHTVEDLEQAACNRVKLLEEKLNQSSQITLNTLSNRVSQLEKDEEYLQQKIEYLQSDIRGLLEVIRRARRQNVWSLEGITFFEIQPEDIPVQDCICSQEQTDTDHIKSLNLQIEQLQENERKMIRCQLELERKVTDLTTELSIKDDTIKKYVSRLQCFCEKLKEHAKQANQVISHPLTFASDQDCNIILTPDILESVLDAKDRENKSLHRQLQDVESKLMVYTYENNVDTINLQLQLEEKCKKVQQLEDKVARLEKEAVETKDTLTAEIVALEKQNYHANIGNLLKDDLIKEMRKGLKQTALEDTSSRKVRIDANNSPEKCPLPSIDTPHSKKDEFVSLLNSTKAHVQKECEILSDLKLELEKFVNKLTKDNEVGDCIISNNCTNKNKLCASGMSDKLIDCIEIITKMYLERENEVIVFDCMVKKEESRCVCGDSKNIKENVNSVRQFKLMEEFRVCTVEAQAATEDIREEISTVISTFNSRHQNYEDLNEMVTNAQSYLAKTREGLIEAINRLELQEEERLRHSERIVNGNLKLKDIKNEINHVQSELSRCVNGMQGNVQEYNESEYTKACVNSDLLTVVMEEVEQILTNLQLFQTQGGCMTSILKGLRSQLCTVDSSLKELQKKAGEVLLNNEIAQTTFCEREIRLAKFEEEVDCAHTKMQDVLETFLSTKQEEKEQFSHYTYDNQEVNDIIKAKEDLHKLRKEYDDLKLDMIQQTCQMKYDERLNKWRNRITDLEDQVRMLQHENNIQSMEKELFAARTKAENYRQCHSKDSTELKKKIIELENIIKAQKEVENDLRKNLNNVANIKKSAEIPNAYHTECGTEAMLLRCDYPSKHENLSHLFKTVQGAVQSAKMAVQNFESELKKLIHEESLSSVSAKSAVTLTDSLGKCREKLDTCSHELSKLKNAVYSKEKLLENMEEIVRIQRNSLAMSQTEVKDLHQKLQEKVDKQGLTIAQYEREKNELLKQVCPFFSPSCTLSCDKIYFLTLCGALQNELQIQTIGHLQNAVVEAKRNLDQMAHKTMSDLCKKDETIRQLTMRIDETQDQYNECFTQATNQDMLLDLQRDAIESLHKQIRCLEYNKRLSTTALHAMYYSILSGIQERIRDHVKDFRELKWKMDSFIQTKNYSESQNRSCAIYLEDKYCDTRDLEYYSNSITCGISYVERRSDKEAEIETIVQIQQLKAELKKVKDTESGLKCENQQLKINLQHHISETDNLMKKLQRIKQKETEYEELLLKLENGKKEINTLNDRIISNEEIIKHQSHELEVLRKRLLANDQQAEENLSELNVSEHEMLTILCDRMCSLKILLQEKSNNMVKLQADYELLKNENSILKSQNDIIETQTKEDILQLKERLKETRIKLRQTEDNYQQMTENFNKIQKQLISATEREADSQESLTIMEKDYRSKIVEVEDEAVYLRNLVDKLSEELEETKRTLASKDIELCQAQDKWKDHTDHLDIVRQDLKKKKEELTKAENVNRDLIQQLQEYMENNYHLDQQKISLERNNSTYIIELQNMRKSLLELKKECHLKDRSLTHMSADLTETAMSRSELCKESQYILSCIRDCMEQQKKYNETLTKNLENKQQLLMQLVFEKKALLIKIRKMKQTNLLAQKLKRTHKLTARSFRKVHTNGYISSSITAHQTADTDQISNLNCTDLRKKYLMKPIKTGRRTSTCGNSWWFPKMEHLINEVRKNNRWWHENFKNETESDTSLEENRDYGYQSSSTSK</sequence>
<feature type="region of interest" description="Disordered" evidence="2">
    <location>
        <begin position="1807"/>
        <end position="1826"/>
    </location>
</feature>
<keyword evidence="1" id="KW-0175">Coiled coil</keyword>
<evidence type="ECO:0000256" key="1">
    <source>
        <dbReference type="SAM" id="Coils"/>
    </source>
</evidence>
<feature type="coiled-coil region" evidence="1">
    <location>
        <begin position="294"/>
        <end position="371"/>
    </location>
</feature>
<organism evidence="3 4">
    <name type="scientific">Temnothorax longispinosus</name>
    <dbReference type="NCBI Taxonomy" id="300112"/>
    <lineage>
        <taxon>Eukaryota</taxon>
        <taxon>Metazoa</taxon>
        <taxon>Ecdysozoa</taxon>
        <taxon>Arthropoda</taxon>
        <taxon>Hexapoda</taxon>
        <taxon>Insecta</taxon>
        <taxon>Pterygota</taxon>
        <taxon>Neoptera</taxon>
        <taxon>Endopterygota</taxon>
        <taxon>Hymenoptera</taxon>
        <taxon>Apocrita</taxon>
        <taxon>Aculeata</taxon>
        <taxon>Formicoidea</taxon>
        <taxon>Formicidae</taxon>
        <taxon>Myrmicinae</taxon>
        <taxon>Temnothorax</taxon>
    </lineage>
</organism>
<feature type="compositionally biased region" description="Polar residues" evidence="2">
    <location>
        <begin position="1"/>
        <end position="14"/>
    </location>
</feature>
<keyword evidence="4" id="KW-1185">Reference proteome</keyword>
<reference evidence="3 4" key="1">
    <citation type="journal article" date="2019" name="Philos. Trans. R. Soc. Lond., B, Biol. Sci.">
        <title>Ant behaviour and brain gene expression of defending hosts depend on the ecological success of the intruding social parasite.</title>
        <authorList>
            <person name="Kaur R."/>
            <person name="Stoldt M."/>
            <person name="Jongepier E."/>
            <person name="Feldmeyer B."/>
            <person name="Menzel F."/>
            <person name="Bornberg-Bauer E."/>
            <person name="Foitzik S."/>
        </authorList>
    </citation>
    <scope>NUCLEOTIDE SEQUENCE [LARGE SCALE GENOMIC DNA]</scope>
    <source>
        <tissue evidence="3">Whole body</tissue>
    </source>
</reference>
<gene>
    <name evidence="3" type="ORF">DBV15_01366</name>
</gene>
<evidence type="ECO:0000256" key="2">
    <source>
        <dbReference type="SAM" id="MobiDB-lite"/>
    </source>
</evidence>
<feature type="coiled-coil region" evidence="1">
    <location>
        <begin position="1278"/>
        <end position="1590"/>
    </location>
</feature>
<feature type="region of interest" description="Disordered" evidence="2">
    <location>
        <begin position="1"/>
        <end position="22"/>
    </location>
</feature>
<dbReference type="EMBL" id="QBLH01000429">
    <property type="protein sequence ID" value="TGZ55703.1"/>
    <property type="molecule type" value="Genomic_DNA"/>
</dbReference>
<feature type="coiled-coil region" evidence="1">
    <location>
        <begin position="1039"/>
        <end position="1066"/>
    </location>
</feature>
<accession>A0A4S2KZH2</accession>
<evidence type="ECO:0000313" key="3">
    <source>
        <dbReference type="EMBL" id="TGZ55703.1"/>
    </source>
</evidence>
<protein>
    <submittedName>
        <fullName evidence="3">Uncharacterized protein</fullName>
    </submittedName>
</protein>
<proteinExistence type="predicted"/>
<feature type="coiled-coil region" evidence="1">
    <location>
        <begin position="789"/>
        <end position="898"/>
    </location>
</feature>